<dbReference type="AlphaFoldDB" id="A0A8H5LHZ7"/>
<evidence type="ECO:0000313" key="2">
    <source>
        <dbReference type="Proteomes" id="UP000559027"/>
    </source>
</evidence>
<evidence type="ECO:0000313" key="1">
    <source>
        <dbReference type="EMBL" id="KAF5358131.1"/>
    </source>
</evidence>
<accession>A0A8H5LHZ7</accession>
<gene>
    <name evidence="1" type="ORF">D9756_001166</name>
</gene>
<evidence type="ECO:0008006" key="3">
    <source>
        <dbReference type="Google" id="ProtNLM"/>
    </source>
</evidence>
<comment type="caution">
    <text evidence="1">The sequence shown here is derived from an EMBL/GenBank/DDBJ whole genome shotgun (WGS) entry which is preliminary data.</text>
</comment>
<dbReference type="EMBL" id="JAACJO010000005">
    <property type="protein sequence ID" value="KAF5358131.1"/>
    <property type="molecule type" value="Genomic_DNA"/>
</dbReference>
<organism evidence="1 2">
    <name type="scientific">Leucocoprinus leucothites</name>
    <dbReference type="NCBI Taxonomy" id="201217"/>
    <lineage>
        <taxon>Eukaryota</taxon>
        <taxon>Fungi</taxon>
        <taxon>Dikarya</taxon>
        <taxon>Basidiomycota</taxon>
        <taxon>Agaricomycotina</taxon>
        <taxon>Agaricomycetes</taxon>
        <taxon>Agaricomycetidae</taxon>
        <taxon>Agaricales</taxon>
        <taxon>Agaricineae</taxon>
        <taxon>Agaricaceae</taxon>
        <taxon>Leucocoprinus</taxon>
    </lineage>
</organism>
<sequence>MCKHKVTGSVESQTAVERRKHPVYWFEDGSLILEVHNVEFRVHRSLFQRHSSFLASAKPRTTCAATLAADDAHNVAHSVYCSIDQGFNSRDTEALLEHMYHDFPLSPDSSFERIVAVLRSTGPQQFDMPTPHAHAKAILVSYFDRKNPSNIGPDILSEAVAIARVFRISPVLKTALYHTMIIADLDHDDADVTVLDPQIQLPGSTTVSESPFTTNTGKGYKLSKLDVNLCKSLMTRVIDHFTPILFTPATTPHMACTDVFADTWMPLIISPALESDGVYKPIETLEQMRSIDWGKHGLCPVCVEEKREEWRKEQETVWNMIEKWLEEEAEVGSWHIQWLKH</sequence>
<dbReference type="OrthoDB" id="3249359at2759"/>
<reference evidence="1 2" key="1">
    <citation type="journal article" date="2020" name="ISME J.">
        <title>Uncovering the hidden diversity of litter-decomposition mechanisms in mushroom-forming fungi.</title>
        <authorList>
            <person name="Floudas D."/>
            <person name="Bentzer J."/>
            <person name="Ahren D."/>
            <person name="Johansson T."/>
            <person name="Persson P."/>
            <person name="Tunlid A."/>
        </authorList>
    </citation>
    <scope>NUCLEOTIDE SEQUENCE [LARGE SCALE GENOMIC DNA]</scope>
    <source>
        <strain evidence="1 2">CBS 146.42</strain>
    </source>
</reference>
<protein>
    <recommendedName>
        <fullName evidence="3">BTB domain-containing protein</fullName>
    </recommendedName>
</protein>
<proteinExistence type="predicted"/>
<dbReference type="Proteomes" id="UP000559027">
    <property type="component" value="Unassembled WGS sequence"/>
</dbReference>
<keyword evidence="2" id="KW-1185">Reference proteome</keyword>
<name>A0A8H5LHZ7_9AGAR</name>